<proteinExistence type="predicted"/>
<dbReference type="Gene3D" id="3.60.40.10">
    <property type="entry name" value="PPM-type phosphatase domain"/>
    <property type="match status" value="1"/>
</dbReference>
<dbReference type="InterPro" id="IPR033479">
    <property type="entry name" value="dCache_1"/>
</dbReference>
<dbReference type="EMBL" id="CP101717">
    <property type="protein sequence ID" value="WLD57255.1"/>
    <property type="molecule type" value="Genomic_DNA"/>
</dbReference>
<dbReference type="GO" id="GO:0005886">
    <property type="term" value="C:plasma membrane"/>
    <property type="evidence" value="ECO:0007669"/>
    <property type="project" value="UniProtKB-SubCell"/>
</dbReference>
<dbReference type="PANTHER" id="PTHR43156">
    <property type="entry name" value="STAGE II SPORULATION PROTEIN E-RELATED"/>
    <property type="match status" value="1"/>
</dbReference>
<dbReference type="CDD" id="cd06225">
    <property type="entry name" value="HAMP"/>
    <property type="match status" value="1"/>
</dbReference>
<keyword evidence="5 7" id="KW-1133">Transmembrane helix</keyword>
<evidence type="ECO:0000256" key="2">
    <source>
        <dbReference type="ARBA" id="ARBA00022475"/>
    </source>
</evidence>
<evidence type="ECO:0000256" key="6">
    <source>
        <dbReference type="ARBA" id="ARBA00023136"/>
    </source>
</evidence>
<protein>
    <submittedName>
        <fullName evidence="9">Biofilm regulation protein phosphatase SiaA</fullName>
        <ecNumber evidence="9">3.1.3.16</ecNumber>
    </submittedName>
</protein>
<dbReference type="GO" id="GO:0004722">
    <property type="term" value="F:protein serine/threonine phosphatase activity"/>
    <property type="evidence" value="ECO:0007669"/>
    <property type="project" value="UniProtKB-EC"/>
</dbReference>
<gene>
    <name evidence="9" type="primary">siaA</name>
    <name evidence="9" type="ORF">NFC81_11050</name>
</gene>
<evidence type="ECO:0000256" key="5">
    <source>
        <dbReference type="ARBA" id="ARBA00022989"/>
    </source>
</evidence>
<dbReference type="InterPro" id="IPR036457">
    <property type="entry name" value="PPM-type-like_dom_sf"/>
</dbReference>
<keyword evidence="2" id="KW-1003">Cell membrane</keyword>
<feature type="domain" description="HAMP" evidence="8">
    <location>
        <begin position="337"/>
        <end position="389"/>
    </location>
</feature>
<dbReference type="InterPro" id="IPR052016">
    <property type="entry name" value="Bact_Sigma-Reg"/>
</dbReference>
<comment type="subcellular location">
    <subcellularLocation>
        <location evidence="1">Cell membrane</location>
        <topology evidence="1">Multi-pass membrane protein</topology>
    </subcellularLocation>
</comment>
<sequence>MNRWAIGLRSKAMLALLLASLIALVPATIIGSHVVSSVQEYFGQAYARNLTDLSRQRIQAPILMDLVLSERLASTQLLLSWLQDEEDADKRAAFFREAEGYASVFRGQTYFAISAQSGNYYFNDPEAEYSEQPRYQLNPEDSNDAWFFNLLRDIGDYNINVNPDVQLGTTRVWLNLPVLHNGELLGLAGTGLEVTEFLREFIATNEPGVTPMIIDQQGFVQAHPNPEYIAFGSSVGLDTGNNTLQAMLSTDAARSTLESALSVSRQHDSVELIPVELSGRPQLLAIAYMPELSWYLVTAVDLSVAQTIGGSWWLSIVIGFGIMLALLLVVIAVAVERLLIRPLSHLQASATQITQGNYQVALPKTRNDEIGDLSRAFGAMVKRVQDHTTELEERVQQRTQALENSNREIAQFNKMVNDSIDYASLIQQAILPFAKLNAALGEQQFVVWQPRDVVGGDFYFFHGDADACLVGLVDCAGHGVPGALMTMLARAAFDQAVRDDGLHDPAAILHDTDKILRNMLQDLDLPRALATNMDAGLLYLNAQQNVARYAGAKIHLYMKSAQGVEEIKGARRALVARKPGDYANTEIPISGQTTFYLTSDGYLDQAGGELGYGMGSSGFTDIIVQHAHLPLNEQGSAILDSLSAYQGDYPQRDDICVLGVRLLTTPP</sequence>
<dbReference type="InterPro" id="IPR003660">
    <property type="entry name" value="HAMP_dom"/>
</dbReference>
<accession>A0AB38YED3</accession>
<dbReference type="RefSeq" id="WP_304994542.1">
    <property type="nucleotide sequence ID" value="NZ_CP101717.1"/>
</dbReference>
<organism evidence="9">
    <name type="scientific">Salinispirillum sp. LH 10-3-1</name>
    <dbReference type="NCBI Taxonomy" id="2952525"/>
    <lineage>
        <taxon>Bacteria</taxon>
        <taxon>Pseudomonadati</taxon>
        <taxon>Pseudomonadota</taxon>
        <taxon>Gammaproteobacteria</taxon>
        <taxon>Oceanospirillales</taxon>
        <taxon>Saccharospirillaceae</taxon>
        <taxon>Salinispirillum</taxon>
    </lineage>
</organism>
<keyword evidence="3 7" id="KW-0812">Transmembrane</keyword>
<keyword evidence="6 7" id="KW-0472">Membrane</keyword>
<evidence type="ECO:0000256" key="7">
    <source>
        <dbReference type="SAM" id="Phobius"/>
    </source>
</evidence>
<dbReference type="PANTHER" id="PTHR43156:SF9">
    <property type="entry name" value="HAMP DOMAIN-CONTAINING PROTEIN"/>
    <property type="match status" value="1"/>
</dbReference>
<dbReference type="InterPro" id="IPR001932">
    <property type="entry name" value="PPM-type_phosphatase-like_dom"/>
</dbReference>
<dbReference type="SMART" id="SM00304">
    <property type="entry name" value="HAMP"/>
    <property type="match status" value="1"/>
</dbReference>
<dbReference type="SMART" id="SM00331">
    <property type="entry name" value="PP2C_SIG"/>
    <property type="match status" value="1"/>
</dbReference>
<dbReference type="Pfam" id="PF02743">
    <property type="entry name" value="dCache_1"/>
    <property type="match status" value="1"/>
</dbReference>
<dbReference type="Pfam" id="PF07228">
    <property type="entry name" value="SpoIIE"/>
    <property type="match status" value="1"/>
</dbReference>
<evidence type="ECO:0000313" key="9">
    <source>
        <dbReference type="EMBL" id="WLD57255.1"/>
    </source>
</evidence>
<keyword evidence="4 9" id="KW-0378">Hydrolase</keyword>
<reference evidence="9" key="1">
    <citation type="submission" date="2022-07" db="EMBL/GenBank/DDBJ databases">
        <title>Complete genome sequence of Salinispirillum sp. LH10-3-1 capable of multiple carbohydrate inversion isolated from a soda lake.</title>
        <authorList>
            <person name="Liu J."/>
            <person name="Zhai Y."/>
            <person name="Zhang H."/>
            <person name="Yang H."/>
            <person name="Qu J."/>
            <person name="Li J."/>
        </authorList>
    </citation>
    <scope>NUCLEOTIDE SEQUENCE</scope>
    <source>
        <strain evidence="9">LH 10-3-1</strain>
    </source>
</reference>
<name>A0AB38YED3_9GAMM</name>
<dbReference type="EC" id="3.1.3.16" evidence="9"/>
<dbReference type="SUPFAM" id="SSF158472">
    <property type="entry name" value="HAMP domain-like"/>
    <property type="match status" value="1"/>
</dbReference>
<dbReference type="Gene3D" id="6.10.340.10">
    <property type="match status" value="1"/>
</dbReference>
<dbReference type="AlphaFoldDB" id="A0AB38YED3"/>
<dbReference type="PROSITE" id="PS50885">
    <property type="entry name" value="HAMP"/>
    <property type="match status" value="1"/>
</dbReference>
<dbReference type="Gene3D" id="3.30.450.20">
    <property type="entry name" value="PAS domain"/>
    <property type="match status" value="1"/>
</dbReference>
<feature type="transmembrane region" description="Helical" evidence="7">
    <location>
        <begin position="312"/>
        <end position="335"/>
    </location>
</feature>
<evidence type="ECO:0000256" key="3">
    <source>
        <dbReference type="ARBA" id="ARBA00022692"/>
    </source>
</evidence>
<dbReference type="NCBIfam" id="NF038263">
    <property type="entry name" value="prot_phos_SiaA"/>
    <property type="match status" value="1"/>
</dbReference>
<dbReference type="Pfam" id="PF00672">
    <property type="entry name" value="HAMP"/>
    <property type="match status" value="1"/>
</dbReference>
<evidence type="ECO:0000256" key="1">
    <source>
        <dbReference type="ARBA" id="ARBA00004651"/>
    </source>
</evidence>
<evidence type="ECO:0000259" key="8">
    <source>
        <dbReference type="PROSITE" id="PS50885"/>
    </source>
</evidence>
<dbReference type="GO" id="GO:0007165">
    <property type="term" value="P:signal transduction"/>
    <property type="evidence" value="ECO:0007669"/>
    <property type="project" value="InterPro"/>
</dbReference>
<evidence type="ECO:0000256" key="4">
    <source>
        <dbReference type="ARBA" id="ARBA00022801"/>
    </source>
</evidence>